<proteinExistence type="predicted"/>
<evidence type="ECO:0000313" key="1">
    <source>
        <dbReference type="EMBL" id="JAE39693.1"/>
    </source>
</evidence>
<protein>
    <submittedName>
        <fullName evidence="1">Uncharacterized protein</fullName>
    </submittedName>
</protein>
<dbReference type="EMBL" id="GBRH01158203">
    <property type="protein sequence ID" value="JAE39693.1"/>
    <property type="molecule type" value="Transcribed_RNA"/>
</dbReference>
<reference evidence="1" key="2">
    <citation type="journal article" date="2015" name="Data Brief">
        <title>Shoot transcriptome of the giant reed, Arundo donax.</title>
        <authorList>
            <person name="Barrero R.A."/>
            <person name="Guerrero F.D."/>
            <person name="Moolhuijzen P."/>
            <person name="Goolsby J.A."/>
            <person name="Tidwell J."/>
            <person name="Bellgard S.E."/>
            <person name="Bellgard M.I."/>
        </authorList>
    </citation>
    <scope>NUCLEOTIDE SEQUENCE</scope>
    <source>
        <tissue evidence="1">Shoot tissue taken approximately 20 cm above the soil surface</tissue>
    </source>
</reference>
<organism evidence="1">
    <name type="scientific">Arundo donax</name>
    <name type="common">Giant reed</name>
    <name type="synonym">Donax arundinaceus</name>
    <dbReference type="NCBI Taxonomy" id="35708"/>
    <lineage>
        <taxon>Eukaryota</taxon>
        <taxon>Viridiplantae</taxon>
        <taxon>Streptophyta</taxon>
        <taxon>Embryophyta</taxon>
        <taxon>Tracheophyta</taxon>
        <taxon>Spermatophyta</taxon>
        <taxon>Magnoliopsida</taxon>
        <taxon>Liliopsida</taxon>
        <taxon>Poales</taxon>
        <taxon>Poaceae</taxon>
        <taxon>PACMAD clade</taxon>
        <taxon>Arundinoideae</taxon>
        <taxon>Arundineae</taxon>
        <taxon>Arundo</taxon>
    </lineage>
</organism>
<dbReference type="AlphaFoldDB" id="A0A0A9I3F1"/>
<name>A0A0A9I3F1_ARUDO</name>
<sequence length="79" mass="9372">MYYESIFMYFDRMWMLLAEKGASTVFICCEQILRYWGSLAIGRTILIFPCQAYLLPLDYFNLKHLHGNVAKQVSMWFSS</sequence>
<accession>A0A0A9I3F1</accession>
<reference evidence="1" key="1">
    <citation type="submission" date="2014-09" db="EMBL/GenBank/DDBJ databases">
        <authorList>
            <person name="Magalhaes I.L.F."/>
            <person name="Oliveira U."/>
            <person name="Santos F.R."/>
            <person name="Vidigal T.H.D.A."/>
            <person name="Brescovit A.D."/>
            <person name="Santos A.J."/>
        </authorList>
    </citation>
    <scope>NUCLEOTIDE SEQUENCE</scope>
    <source>
        <tissue evidence="1">Shoot tissue taken approximately 20 cm above the soil surface</tissue>
    </source>
</reference>